<evidence type="ECO:0000313" key="2">
    <source>
        <dbReference type="Proteomes" id="UP000886998"/>
    </source>
</evidence>
<gene>
    <name evidence="1" type="ORF">TNIN_395291</name>
</gene>
<protein>
    <submittedName>
        <fullName evidence="1">Uncharacterized protein</fullName>
    </submittedName>
</protein>
<name>A0A8X6YQA6_9ARAC</name>
<dbReference type="Proteomes" id="UP000886998">
    <property type="component" value="Unassembled WGS sequence"/>
</dbReference>
<dbReference type="EMBL" id="BMAV01022347">
    <property type="protein sequence ID" value="GFY77185.1"/>
    <property type="molecule type" value="Genomic_DNA"/>
</dbReference>
<evidence type="ECO:0000313" key="1">
    <source>
        <dbReference type="EMBL" id="GFY77185.1"/>
    </source>
</evidence>
<dbReference type="AlphaFoldDB" id="A0A8X6YQA6"/>
<proteinExistence type="predicted"/>
<organism evidence="1 2">
    <name type="scientific">Trichonephila inaurata madagascariensis</name>
    <dbReference type="NCBI Taxonomy" id="2747483"/>
    <lineage>
        <taxon>Eukaryota</taxon>
        <taxon>Metazoa</taxon>
        <taxon>Ecdysozoa</taxon>
        <taxon>Arthropoda</taxon>
        <taxon>Chelicerata</taxon>
        <taxon>Arachnida</taxon>
        <taxon>Araneae</taxon>
        <taxon>Araneomorphae</taxon>
        <taxon>Entelegynae</taxon>
        <taxon>Araneoidea</taxon>
        <taxon>Nephilidae</taxon>
        <taxon>Trichonephila</taxon>
        <taxon>Trichonephila inaurata</taxon>
    </lineage>
</organism>
<keyword evidence="2" id="KW-1185">Reference proteome</keyword>
<comment type="caution">
    <text evidence="1">The sequence shown here is derived from an EMBL/GenBank/DDBJ whole genome shotgun (WGS) entry which is preliminary data.</text>
</comment>
<accession>A0A8X6YQA6</accession>
<reference evidence="1" key="1">
    <citation type="submission" date="2020-08" db="EMBL/GenBank/DDBJ databases">
        <title>Multicomponent nature underlies the extraordinary mechanical properties of spider dragline silk.</title>
        <authorList>
            <person name="Kono N."/>
            <person name="Nakamura H."/>
            <person name="Mori M."/>
            <person name="Yoshida Y."/>
            <person name="Ohtoshi R."/>
            <person name="Malay A.D."/>
            <person name="Moran D.A.P."/>
            <person name="Tomita M."/>
            <person name="Numata K."/>
            <person name="Arakawa K."/>
        </authorList>
    </citation>
    <scope>NUCLEOTIDE SEQUENCE</scope>
</reference>
<sequence length="147" mass="16782">MSSWVLANMGILGCLNNTRFRLDRLFFLQEKFLNGLTRSQSTSSSSKFAIIALTYYNLLRYLLHFLQSKPMCSEDVWIAYQHLFGEKEATAFSALTDHMTTRSLPISSIDDVAIATRLDTTRLMYWVNSVHCISSFRCHVAPTDLVS</sequence>